<comment type="caution">
    <text evidence="2">The sequence shown here is derived from an EMBL/GenBank/DDBJ whole genome shotgun (WGS) entry which is preliminary data.</text>
</comment>
<sequence length="186" mass="20245">MVLTGNVLIKHRRGCRANGGTTKAAVAYGQLVGESRHGGAFPKAVKTDAAAAAAAPKFYPADDVKPRQPSTRKPNATKLRSSNATTEAIQQARGLDDGQRRRCRCRRRMPGFEVYHFSSSLSRFHLLDRCDAGNGLFQRAPLGIPPAACGFAGCLSKARRQPWRWSCRSAMRMGSVYAPSFDHGVL</sequence>
<evidence type="ECO:0000313" key="3">
    <source>
        <dbReference type="Proteomes" id="UP000729402"/>
    </source>
</evidence>
<name>A0A8J5SZY4_ZIZPA</name>
<gene>
    <name evidence="2" type="ORF">GUJ93_ZPchr0004g38163</name>
</gene>
<feature type="region of interest" description="Disordered" evidence="1">
    <location>
        <begin position="60"/>
        <end position="95"/>
    </location>
</feature>
<keyword evidence="3" id="KW-1185">Reference proteome</keyword>
<organism evidence="2 3">
    <name type="scientific">Zizania palustris</name>
    <name type="common">Northern wild rice</name>
    <dbReference type="NCBI Taxonomy" id="103762"/>
    <lineage>
        <taxon>Eukaryota</taxon>
        <taxon>Viridiplantae</taxon>
        <taxon>Streptophyta</taxon>
        <taxon>Embryophyta</taxon>
        <taxon>Tracheophyta</taxon>
        <taxon>Spermatophyta</taxon>
        <taxon>Magnoliopsida</taxon>
        <taxon>Liliopsida</taxon>
        <taxon>Poales</taxon>
        <taxon>Poaceae</taxon>
        <taxon>BOP clade</taxon>
        <taxon>Oryzoideae</taxon>
        <taxon>Oryzeae</taxon>
        <taxon>Zizaniinae</taxon>
        <taxon>Zizania</taxon>
    </lineage>
</organism>
<feature type="compositionally biased region" description="Polar residues" evidence="1">
    <location>
        <begin position="68"/>
        <end position="89"/>
    </location>
</feature>
<reference evidence="2" key="2">
    <citation type="submission" date="2021-02" db="EMBL/GenBank/DDBJ databases">
        <authorList>
            <person name="Kimball J.A."/>
            <person name="Haas M.W."/>
            <person name="Macchietto M."/>
            <person name="Kono T."/>
            <person name="Duquette J."/>
            <person name="Shao M."/>
        </authorList>
    </citation>
    <scope>NUCLEOTIDE SEQUENCE</scope>
    <source>
        <tissue evidence="2">Fresh leaf tissue</tissue>
    </source>
</reference>
<dbReference type="Proteomes" id="UP000729402">
    <property type="component" value="Unassembled WGS sequence"/>
</dbReference>
<accession>A0A8J5SZY4</accession>
<protein>
    <submittedName>
        <fullName evidence="2">Uncharacterized protein</fullName>
    </submittedName>
</protein>
<reference evidence="2" key="1">
    <citation type="journal article" date="2021" name="bioRxiv">
        <title>Whole Genome Assembly and Annotation of Northern Wild Rice, Zizania palustris L., Supports a Whole Genome Duplication in the Zizania Genus.</title>
        <authorList>
            <person name="Haas M."/>
            <person name="Kono T."/>
            <person name="Macchietto M."/>
            <person name="Millas R."/>
            <person name="McGilp L."/>
            <person name="Shao M."/>
            <person name="Duquette J."/>
            <person name="Hirsch C.N."/>
            <person name="Kimball J."/>
        </authorList>
    </citation>
    <scope>NUCLEOTIDE SEQUENCE</scope>
    <source>
        <tissue evidence="2">Fresh leaf tissue</tissue>
    </source>
</reference>
<dbReference type="AlphaFoldDB" id="A0A8J5SZY4"/>
<proteinExistence type="predicted"/>
<dbReference type="EMBL" id="JAAALK010000285">
    <property type="protein sequence ID" value="KAG8065379.1"/>
    <property type="molecule type" value="Genomic_DNA"/>
</dbReference>
<evidence type="ECO:0000313" key="2">
    <source>
        <dbReference type="EMBL" id="KAG8065379.1"/>
    </source>
</evidence>
<evidence type="ECO:0000256" key="1">
    <source>
        <dbReference type="SAM" id="MobiDB-lite"/>
    </source>
</evidence>